<evidence type="ECO:0000256" key="2">
    <source>
        <dbReference type="SAM" id="Phobius"/>
    </source>
</evidence>
<dbReference type="EMBL" id="LR215050">
    <property type="protein sequence ID" value="VEU82765.1"/>
    <property type="molecule type" value="Genomic_DNA"/>
</dbReference>
<evidence type="ECO:0000256" key="1">
    <source>
        <dbReference type="SAM" id="MobiDB-lite"/>
    </source>
</evidence>
<sequence length="442" mass="52204">MTNTVLIKFGVIYLVLILPLFLVKVRSIRLKRLFDRTVGIIQSIIGWIIGINGKIRVGKTSFQSGLSSVCQLLIIQKIEDLLLKIKRIFVKIDFNQFDSIIAAKLIEKDFPDIELIADQMLDLYELNGDTLHFNMIGNVTVRKLFIDYIFGFYCLNIRRNFVQSKTPIYSNITHQFNMNLNTDWLSIRKAYRDKDYSILDWMVLLIDEVTDEAGAMKYLEDLKDESGAKEYRRKFGQIHQERNWIITTKQDVMDEVKKYRNLTHTHVILDQSVYTIGNYKLLYKTIEFIYFLPVKIYTLLVVYPISFGHLFRRLLRKDYLTFHEIYDIRHAKVGIIRKQENKLYYHKNFFDSIGLNVYTGYMIDKAEDIERATAERDYIKLCIPTTYCWGTYNTHLYASMQQDLLRNSNTRSEVVNPFTNNKFFDQTDSDDKENGDGNFEFN</sequence>
<keyword evidence="2" id="KW-0472">Membrane</keyword>
<dbReference type="STRING" id="1408416.GCA_000702765_00226"/>
<organism evidence="3 4">
    <name type="scientific">Acholeplasma hippikon</name>
    <dbReference type="NCBI Taxonomy" id="264636"/>
    <lineage>
        <taxon>Bacteria</taxon>
        <taxon>Bacillati</taxon>
        <taxon>Mycoplasmatota</taxon>
        <taxon>Mollicutes</taxon>
        <taxon>Acholeplasmatales</taxon>
        <taxon>Acholeplasmataceae</taxon>
        <taxon>Acholeplasma</taxon>
    </lineage>
</organism>
<reference evidence="3 4" key="1">
    <citation type="submission" date="2019-01" db="EMBL/GenBank/DDBJ databases">
        <authorList>
            <consortium name="Pathogen Informatics"/>
        </authorList>
    </citation>
    <scope>NUCLEOTIDE SEQUENCE [LARGE SCALE GENOMIC DNA]</scope>
    <source>
        <strain evidence="3 4">NCTC10172</strain>
    </source>
</reference>
<protein>
    <submittedName>
        <fullName evidence="3">Uncharacterized protein</fullName>
    </submittedName>
</protein>
<dbReference type="KEGG" id="ahk:NCTC10172_00788"/>
<name>A0A449BJW7_9MOLU</name>
<feature type="region of interest" description="Disordered" evidence="1">
    <location>
        <begin position="420"/>
        <end position="442"/>
    </location>
</feature>
<gene>
    <name evidence="3" type="ORF">NCTC10172_00788</name>
</gene>
<keyword evidence="2" id="KW-0812">Transmembrane</keyword>
<keyword evidence="4" id="KW-1185">Reference proteome</keyword>
<feature type="transmembrane region" description="Helical" evidence="2">
    <location>
        <begin position="6"/>
        <end position="25"/>
    </location>
</feature>
<keyword evidence="2" id="KW-1133">Transmembrane helix</keyword>
<dbReference type="AlphaFoldDB" id="A0A449BJW7"/>
<evidence type="ECO:0000313" key="4">
    <source>
        <dbReference type="Proteomes" id="UP000290909"/>
    </source>
</evidence>
<dbReference type="RefSeq" id="WP_035368381.1">
    <property type="nucleotide sequence ID" value="NZ_LR215050.1"/>
</dbReference>
<dbReference type="Proteomes" id="UP000290909">
    <property type="component" value="Chromosome"/>
</dbReference>
<feature type="transmembrane region" description="Helical" evidence="2">
    <location>
        <begin position="288"/>
        <end position="311"/>
    </location>
</feature>
<accession>A0A449BJW7</accession>
<evidence type="ECO:0000313" key="3">
    <source>
        <dbReference type="EMBL" id="VEU82765.1"/>
    </source>
</evidence>
<proteinExistence type="predicted"/>